<dbReference type="Gene3D" id="3.40.50.300">
    <property type="entry name" value="P-loop containing nucleotide triphosphate hydrolases"/>
    <property type="match status" value="2"/>
</dbReference>
<dbReference type="GO" id="GO:1990904">
    <property type="term" value="C:ribonucleoprotein complex"/>
    <property type="evidence" value="ECO:0007669"/>
    <property type="project" value="UniProtKB-ARBA"/>
</dbReference>
<feature type="region of interest" description="Disordered" evidence="7">
    <location>
        <begin position="60"/>
        <end position="89"/>
    </location>
</feature>
<feature type="compositionally biased region" description="Basic and acidic residues" evidence="7">
    <location>
        <begin position="398"/>
        <end position="407"/>
    </location>
</feature>
<evidence type="ECO:0000256" key="1">
    <source>
        <dbReference type="ARBA" id="ARBA00012552"/>
    </source>
</evidence>
<dbReference type="PANTHER" id="PTHR18934">
    <property type="entry name" value="ATP-DEPENDENT RNA HELICASE"/>
    <property type="match status" value="1"/>
</dbReference>
<keyword evidence="2" id="KW-0547">Nucleotide-binding</keyword>
<dbReference type="EC" id="3.6.4.13" evidence="1"/>
<dbReference type="InterPro" id="IPR011545">
    <property type="entry name" value="DEAD/DEAH_box_helicase_dom"/>
</dbReference>
<dbReference type="SMART" id="SM00847">
    <property type="entry name" value="HA2"/>
    <property type="match status" value="1"/>
</dbReference>
<dbReference type="GO" id="GO:0016787">
    <property type="term" value="F:hydrolase activity"/>
    <property type="evidence" value="ECO:0007669"/>
    <property type="project" value="UniProtKB-KW"/>
</dbReference>
<dbReference type="GO" id="GO:0005524">
    <property type="term" value="F:ATP binding"/>
    <property type="evidence" value="ECO:0007669"/>
    <property type="project" value="UniProtKB-KW"/>
</dbReference>
<dbReference type="CDD" id="cd17917">
    <property type="entry name" value="DEXHc_RHA-like"/>
    <property type="match status" value="1"/>
</dbReference>
<keyword evidence="5" id="KW-0067">ATP-binding</keyword>
<gene>
    <name evidence="10" type="ORF">RCO7_06668</name>
</gene>
<dbReference type="Pfam" id="PF04408">
    <property type="entry name" value="WHD_HA2"/>
    <property type="match status" value="1"/>
</dbReference>
<dbReference type="EMBL" id="FJUW01000019">
    <property type="protein sequence ID" value="CZT00415.1"/>
    <property type="molecule type" value="Genomic_DNA"/>
</dbReference>
<evidence type="ECO:0000256" key="5">
    <source>
        <dbReference type="ARBA" id="ARBA00022840"/>
    </source>
</evidence>
<dbReference type="InterPro" id="IPR014001">
    <property type="entry name" value="Helicase_ATP-bd"/>
</dbReference>
<dbReference type="PANTHER" id="PTHR18934:SF118">
    <property type="entry name" value="ATP-DEPENDENT RNA HELICASE DHX33"/>
    <property type="match status" value="1"/>
</dbReference>
<keyword evidence="4 10" id="KW-0347">Helicase</keyword>
<proteinExistence type="predicted"/>
<comment type="catalytic activity">
    <reaction evidence="6">
        <text>ATP + H2O = ADP + phosphate + H(+)</text>
        <dbReference type="Rhea" id="RHEA:13065"/>
        <dbReference type="ChEBI" id="CHEBI:15377"/>
        <dbReference type="ChEBI" id="CHEBI:15378"/>
        <dbReference type="ChEBI" id="CHEBI:30616"/>
        <dbReference type="ChEBI" id="CHEBI:43474"/>
        <dbReference type="ChEBI" id="CHEBI:456216"/>
        <dbReference type="EC" id="3.6.4.13"/>
    </reaction>
</comment>
<evidence type="ECO:0000259" key="9">
    <source>
        <dbReference type="PROSITE" id="PS51194"/>
    </source>
</evidence>
<organism evidence="10 11">
    <name type="scientific">Rhynchosporium graminicola</name>
    <dbReference type="NCBI Taxonomy" id="2792576"/>
    <lineage>
        <taxon>Eukaryota</taxon>
        <taxon>Fungi</taxon>
        <taxon>Dikarya</taxon>
        <taxon>Ascomycota</taxon>
        <taxon>Pezizomycotina</taxon>
        <taxon>Leotiomycetes</taxon>
        <taxon>Helotiales</taxon>
        <taxon>Ploettnerulaceae</taxon>
        <taxon>Rhynchosporium</taxon>
    </lineage>
</organism>
<dbReference type="InterPro" id="IPR027417">
    <property type="entry name" value="P-loop_NTPase"/>
</dbReference>
<dbReference type="SUPFAM" id="SSF52540">
    <property type="entry name" value="P-loop containing nucleoside triphosphate hydrolases"/>
    <property type="match status" value="1"/>
</dbReference>
<dbReference type="InterPro" id="IPR048333">
    <property type="entry name" value="HA2_WH"/>
</dbReference>
<feature type="domain" description="Helicase C-terminal" evidence="9">
    <location>
        <begin position="489"/>
        <end position="663"/>
    </location>
</feature>
<keyword evidence="11" id="KW-1185">Reference proteome</keyword>
<dbReference type="Proteomes" id="UP000178129">
    <property type="component" value="Unassembled WGS sequence"/>
</dbReference>
<dbReference type="InterPro" id="IPR011709">
    <property type="entry name" value="DEAD-box_helicase_OB_fold"/>
</dbReference>
<feature type="region of interest" description="Disordered" evidence="7">
    <location>
        <begin position="152"/>
        <end position="186"/>
    </location>
</feature>
<evidence type="ECO:0000256" key="7">
    <source>
        <dbReference type="SAM" id="MobiDB-lite"/>
    </source>
</evidence>
<dbReference type="InParanoid" id="A0A1E1KQX1"/>
<dbReference type="InterPro" id="IPR002464">
    <property type="entry name" value="DNA/RNA_helicase_DEAH_CS"/>
</dbReference>
<dbReference type="InterPro" id="IPR007502">
    <property type="entry name" value="Helicase-assoc_dom"/>
</dbReference>
<dbReference type="SMART" id="SM00487">
    <property type="entry name" value="DEXDc"/>
    <property type="match status" value="1"/>
</dbReference>
<dbReference type="InterPro" id="IPR001650">
    <property type="entry name" value="Helicase_C-like"/>
</dbReference>
<dbReference type="PROSITE" id="PS00690">
    <property type="entry name" value="DEAH_ATP_HELICASE"/>
    <property type="match status" value="1"/>
</dbReference>
<protein>
    <recommendedName>
        <fullName evidence="1">RNA helicase</fullName>
        <ecNumber evidence="1">3.6.4.13</ecNumber>
    </recommendedName>
</protein>
<keyword evidence="3" id="KW-0378">Hydrolase</keyword>
<feature type="domain" description="Helicase ATP-binding" evidence="8">
    <location>
        <begin position="211"/>
        <end position="401"/>
    </location>
</feature>
<evidence type="ECO:0000256" key="3">
    <source>
        <dbReference type="ARBA" id="ARBA00022801"/>
    </source>
</evidence>
<dbReference type="FunFam" id="3.40.50.300:FF:000145">
    <property type="entry name" value="probable ATP-dependent RNA helicase DHX40"/>
    <property type="match status" value="1"/>
</dbReference>
<dbReference type="GO" id="GO:0005730">
    <property type="term" value="C:nucleolus"/>
    <property type="evidence" value="ECO:0007669"/>
    <property type="project" value="TreeGrafter"/>
</dbReference>
<dbReference type="PROSITE" id="PS51192">
    <property type="entry name" value="HELICASE_ATP_BIND_1"/>
    <property type="match status" value="1"/>
</dbReference>
<evidence type="ECO:0000256" key="4">
    <source>
        <dbReference type="ARBA" id="ARBA00022806"/>
    </source>
</evidence>
<evidence type="ECO:0000256" key="2">
    <source>
        <dbReference type="ARBA" id="ARBA00022741"/>
    </source>
</evidence>
<dbReference type="PROSITE" id="PS51194">
    <property type="entry name" value="HELICASE_CTER"/>
    <property type="match status" value="1"/>
</dbReference>
<dbReference type="Pfam" id="PF07717">
    <property type="entry name" value="OB_NTP_bind"/>
    <property type="match status" value="1"/>
</dbReference>
<evidence type="ECO:0000313" key="11">
    <source>
        <dbReference type="Proteomes" id="UP000178129"/>
    </source>
</evidence>
<dbReference type="Pfam" id="PF00271">
    <property type="entry name" value="Helicase_C"/>
    <property type="match status" value="1"/>
</dbReference>
<dbReference type="SMART" id="SM00490">
    <property type="entry name" value="HELICc"/>
    <property type="match status" value="1"/>
</dbReference>
<reference evidence="11" key="1">
    <citation type="submission" date="2016-03" db="EMBL/GenBank/DDBJ databases">
        <authorList>
            <person name="Ploux O."/>
        </authorList>
    </citation>
    <scope>NUCLEOTIDE SEQUENCE [LARGE SCALE GENOMIC DNA]</scope>
    <source>
        <strain evidence="11">UK7</strain>
    </source>
</reference>
<dbReference type="AlphaFoldDB" id="A0A1E1KQX1"/>
<dbReference type="Gene3D" id="1.20.120.1080">
    <property type="match status" value="1"/>
</dbReference>
<evidence type="ECO:0000256" key="6">
    <source>
        <dbReference type="ARBA" id="ARBA00047984"/>
    </source>
</evidence>
<sequence length="925" mass="102071">MAPSHVLRQARSGFCRKTAAAALDIGMNVEGPPEKAERYTYKIYLPAKLEMPEKVHVTFENEDGTGSRSPRLKEKGPGPAALDNQKSKDSFLIAGVKRTRDGSPKAGCSPSSELITSRMKTSAVNKAGIAHANGVGERSDNGAVRVGRALEDSSRSALVKDNRDTTSNSRFRSRISSGNEQSGSEKLQHIARQHEKVRELLPIWPKKRDIRRAIRHNDVLLVNGETGSGKSTQVPQFLYTEPWCKRQIVQVKTDGGKTEDVAVGGMIAITQPRRIAATTLARRVASEMGSPFTGPVGEVGYAVRFDSFVPTGTKIKFMTEGMLLQEMLLDSNLRKYSAVIVDEIHERSIDVDLIAGFLRKLVHGDRSGRGGIPLKVIVMSATLDLKGIEAFFAKPMPTHRDKSDHDPSTSSAVPVSNGDADWNLRNGNTTLWDGPSDSKLTASKSNGVQRVKSKANGVAVEYVRGRQHEVEIIHETKPSQDYMHTILHTVLQLHGTEPLPGDILVFLTGQDEIESLRSALVEYAEKLVKTLPRMKIMPLYGALPAAAQQEAFEKVKESFTRKIVLATNVAETSVTVSGVRFVVDCGKSKVKQYRPRLGMESLLAKPISKVSAIQRAGRAGREGKGKCFRVYTKDDYAKLDQDELPEILRSDVVEAVLKMKSRGIRDVFEFPLMDMPDVRAVQNALKQLHMMGAVDDEGDITAVGRKMAIFPLPATYGRVLLAAAGPRSDVLLEVIDVISCLTTDSEIFNQPKSEDDQENMTEVRKDLLSPDGDIITLLAVIRRYATVANADRLEWCKQRSIAPRALKTAMQIRQQLRQICYQQKLISELPPANTDSYEGLSPERIVILLKTFMTAFAAKTALLAPDGSYMMTLGRNQITIHPSSVLFGQKKSEAIMFLEHVFTAKNYAKKVSPVQANWVEEAFQV</sequence>
<name>A0A1E1KQX1_9HELO</name>
<feature type="compositionally biased region" description="Basic and acidic residues" evidence="7">
    <location>
        <begin position="152"/>
        <end position="164"/>
    </location>
</feature>
<dbReference type="GO" id="GO:0003724">
    <property type="term" value="F:RNA helicase activity"/>
    <property type="evidence" value="ECO:0007669"/>
    <property type="project" value="UniProtKB-EC"/>
</dbReference>
<accession>A0A1E1KQX1</accession>
<dbReference type="Pfam" id="PF00270">
    <property type="entry name" value="DEAD"/>
    <property type="match status" value="1"/>
</dbReference>
<feature type="region of interest" description="Disordered" evidence="7">
    <location>
        <begin position="396"/>
        <end position="419"/>
    </location>
</feature>
<dbReference type="GO" id="GO:0003725">
    <property type="term" value="F:double-stranded RNA binding"/>
    <property type="evidence" value="ECO:0007669"/>
    <property type="project" value="TreeGrafter"/>
</dbReference>
<evidence type="ECO:0000313" key="10">
    <source>
        <dbReference type="EMBL" id="CZT00415.1"/>
    </source>
</evidence>
<evidence type="ECO:0000259" key="8">
    <source>
        <dbReference type="PROSITE" id="PS51192"/>
    </source>
</evidence>
<dbReference type="GO" id="GO:0045943">
    <property type="term" value="P:positive regulation of transcription by RNA polymerase I"/>
    <property type="evidence" value="ECO:0007669"/>
    <property type="project" value="TreeGrafter"/>
</dbReference>
<dbReference type="CDD" id="cd18791">
    <property type="entry name" value="SF2_C_RHA"/>
    <property type="match status" value="1"/>
</dbReference>
<dbReference type="Pfam" id="PF21010">
    <property type="entry name" value="HA2_C"/>
    <property type="match status" value="1"/>
</dbReference>
<comment type="caution">
    <text evidence="10">The sequence shown here is derived from an EMBL/GenBank/DDBJ whole genome shotgun (WGS) entry which is preliminary data.</text>
</comment>
<dbReference type="STRING" id="914237.A0A1E1KQX1"/>
<feature type="compositionally biased region" description="Polar residues" evidence="7">
    <location>
        <begin position="165"/>
        <end position="185"/>
    </location>
</feature>